<organism evidence="1 2">
    <name type="scientific">Phialemonium atrogriseum</name>
    <dbReference type="NCBI Taxonomy" id="1093897"/>
    <lineage>
        <taxon>Eukaryota</taxon>
        <taxon>Fungi</taxon>
        <taxon>Dikarya</taxon>
        <taxon>Ascomycota</taxon>
        <taxon>Pezizomycotina</taxon>
        <taxon>Sordariomycetes</taxon>
        <taxon>Sordariomycetidae</taxon>
        <taxon>Cephalothecales</taxon>
        <taxon>Cephalothecaceae</taxon>
        <taxon>Phialemonium</taxon>
    </lineage>
</organism>
<dbReference type="RefSeq" id="XP_060278335.1">
    <property type="nucleotide sequence ID" value="XM_060430340.1"/>
</dbReference>
<protein>
    <submittedName>
        <fullName evidence="1">Uncharacterized protein</fullName>
    </submittedName>
</protein>
<dbReference type="Proteomes" id="UP001244011">
    <property type="component" value="Unassembled WGS sequence"/>
</dbReference>
<dbReference type="AlphaFoldDB" id="A0AAJ0BQB4"/>
<gene>
    <name evidence="1" type="ORF">QBC33DRAFT_564140</name>
</gene>
<keyword evidence="2" id="KW-1185">Reference proteome</keyword>
<reference evidence="1" key="1">
    <citation type="submission" date="2023-06" db="EMBL/GenBank/DDBJ databases">
        <title>Genome-scale phylogeny and comparative genomics of the fungal order Sordariales.</title>
        <authorList>
            <consortium name="Lawrence Berkeley National Laboratory"/>
            <person name="Hensen N."/>
            <person name="Bonometti L."/>
            <person name="Westerberg I."/>
            <person name="Brannstrom I.O."/>
            <person name="Guillou S."/>
            <person name="Cros-Aarteil S."/>
            <person name="Calhoun S."/>
            <person name="Haridas S."/>
            <person name="Kuo A."/>
            <person name="Mondo S."/>
            <person name="Pangilinan J."/>
            <person name="Riley R."/>
            <person name="Labutti K."/>
            <person name="Andreopoulos B."/>
            <person name="Lipzen A."/>
            <person name="Chen C."/>
            <person name="Yanf M."/>
            <person name="Daum C."/>
            <person name="Ng V."/>
            <person name="Clum A."/>
            <person name="Steindorff A."/>
            <person name="Ohm R."/>
            <person name="Martin F."/>
            <person name="Silar P."/>
            <person name="Natvig D."/>
            <person name="Lalanne C."/>
            <person name="Gautier V."/>
            <person name="Ament-Velasquez S.L."/>
            <person name="Kruys A."/>
            <person name="Hutchinson M.I."/>
            <person name="Powell A.J."/>
            <person name="Barry K."/>
            <person name="Miller A.N."/>
            <person name="Grigoriev I.V."/>
            <person name="Debuchy R."/>
            <person name="Gladieux P."/>
            <person name="Thoren M.H."/>
            <person name="Johannesson H."/>
        </authorList>
    </citation>
    <scope>NUCLEOTIDE SEQUENCE</scope>
    <source>
        <strain evidence="1">8032-3</strain>
    </source>
</reference>
<comment type="caution">
    <text evidence="1">The sequence shown here is derived from an EMBL/GenBank/DDBJ whole genome shotgun (WGS) entry which is preliminary data.</text>
</comment>
<evidence type="ECO:0000313" key="2">
    <source>
        <dbReference type="Proteomes" id="UP001244011"/>
    </source>
</evidence>
<name>A0AAJ0BQB4_9PEZI</name>
<dbReference type="CDD" id="cd12148">
    <property type="entry name" value="fungal_TF_MHR"/>
    <property type="match status" value="1"/>
</dbReference>
<accession>A0AAJ0BQB4</accession>
<dbReference type="EMBL" id="MU839043">
    <property type="protein sequence ID" value="KAK1762122.1"/>
    <property type="molecule type" value="Genomic_DNA"/>
</dbReference>
<proteinExistence type="predicted"/>
<sequence>MDPILYETQFWKRAYDPDELPRLIFILHAMVVAAAQFVDRDRHPQFYCDSERLCARSWNAVLLATMDQLSVEDLQAFIIGAFNDVRTCPLGGGNSSKAWSIVGSLMRTIEYLQLSIESGNHENPPLL</sequence>
<evidence type="ECO:0000313" key="1">
    <source>
        <dbReference type="EMBL" id="KAK1762122.1"/>
    </source>
</evidence>
<dbReference type="GeneID" id="85313527"/>